<dbReference type="PANTHER" id="PTHR12461">
    <property type="entry name" value="HYPOXIA-INDUCIBLE FACTOR 1 ALPHA INHIBITOR-RELATED"/>
    <property type="match status" value="1"/>
</dbReference>
<protein>
    <recommendedName>
        <fullName evidence="10">JmjC domain-containing protein</fullName>
    </recommendedName>
</protein>
<evidence type="ECO:0000256" key="2">
    <source>
        <dbReference type="ARBA" id="ARBA00004123"/>
    </source>
</evidence>
<evidence type="ECO:0000256" key="8">
    <source>
        <dbReference type="ARBA" id="ARBA00023242"/>
    </source>
</evidence>
<comment type="subcellular location">
    <subcellularLocation>
        <location evidence="2">Nucleus</location>
    </subcellularLocation>
</comment>
<feature type="region of interest" description="Disordered" evidence="9">
    <location>
        <begin position="375"/>
        <end position="418"/>
    </location>
</feature>
<evidence type="ECO:0000256" key="4">
    <source>
        <dbReference type="ARBA" id="ARBA00022723"/>
    </source>
</evidence>
<dbReference type="Gene3D" id="2.60.120.650">
    <property type="entry name" value="Cupin"/>
    <property type="match status" value="1"/>
</dbReference>
<dbReference type="Pfam" id="PF13621">
    <property type="entry name" value="Cupin_8"/>
    <property type="match status" value="1"/>
</dbReference>
<sequence>MTDSDLKSVPAHAAQHFTLPTCGGDVELNLSPLLGWQQDEEIIMFLKELSTAASGAVAVDAFRLLLEDTELHLRSLLSEPETDCVEAPDATPWVGVPLAAAAAAATAAAAVGDVSAGATGADAAMVPGQKTLAPYNCTVRGDPEGGLDLDPNTTASEYGYGINTGGDKGGVVGGHGNGNGCNPYRVTGALGSSSFSSSSFSSSSAAALLELCWEKLHLGYWKDVPVAWRNGYSLCCLVDVILRLLLGVETRRQQDDLDPDPNADSRSAGDPERRGEATATAITTATATATATVPPMDATRRPLRPRQQWGRQWRRQRPCSRQLPLALLQRCLRQLDLGLMMGGPLWRRQMHRLVEDLHAAAVEAAASGTMQKQVASASASKVDQQANTSGGDMASRSGSDGGPGSGEGGGGSCSVGRDRSTKRLRGALEQESQAPAGKVARDAADNDVLDPVAEGLGKSKMKQLTLRAEHGSRSGGGNTATIAITTTATTTATNSNMSDVSNDVRLPRGSLGGSPGRRVPTVERPGLEDFLTSYMVPEQPVVITGAMEHWPAMTRWGDLSYLEHAAGCRTVPVEVGQHYLADGWGQQLMTLRDFLHRYLLPGLQTPPQPQHAQQAQPRGYLAQHPLFEQVPSLRRDIVQPDYCCLGQEGAVRAVNAWLGPAGTTTPLHTDPHHNLLAQVVGRKYVRLYASSLTDRLYPFPEGTVNSNSSQVDLDEDLDEDLVPDSDFNSTARFTDQGAGTAADVAGGCVCRRRGGRFPGVAELPYLDVILEPGHMLYIPPGWWHFVRAMSTSFSVSFWWS</sequence>
<feature type="region of interest" description="Disordered" evidence="9">
    <location>
        <begin position="453"/>
        <end position="480"/>
    </location>
</feature>
<feature type="compositionally biased region" description="Polar residues" evidence="9">
    <location>
        <begin position="375"/>
        <end position="390"/>
    </location>
</feature>
<dbReference type="SMART" id="SM00558">
    <property type="entry name" value="JmjC"/>
    <property type="match status" value="1"/>
</dbReference>
<name>A0A8J4AV78_9CHLO</name>
<evidence type="ECO:0000313" key="11">
    <source>
        <dbReference type="EMBL" id="GIL48568.1"/>
    </source>
</evidence>
<accession>A0A8J4AV78</accession>
<gene>
    <name evidence="11" type="ORF">Vafri_5055</name>
</gene>
<keyword evidence="5" id="KW-0223">Dioxygenase</keyword>
<dbReference type="InterPro" id="IPR056520">
    <property type="entry name" value="ARM_KDM8_N"/>
</dbReference>
<dbReference type="InterPro" id="IPR003347">
    <property type="entry name" value="JmjC_dom"/>
</dbReference>
<dbReference type="GO" id="GO:0005634">
    <property type="term" value="C:nucleus"/>
    <property type="evidence" value="ECO:0007669"/>
    <property type="project" value="UniProtKB-SubCell"/>
</dbReference>
<evidence type="ECO:0000256" key="9">
    <source>
        <dbReference type="SAM" id="MobiDB-lite"/>
    </source>
</evidence>
<keyword evidence="4" id="KW-0479">Metal-binding</keyword>
<reference evidence="11" key="1">
    <citation type="journal article" date="2021" name="Proc. Natl. Acad. Sci. U.S.A.">
        <title>Three genomes in the algal genus Volvox reveal the fate of a haploid sex-determining region after a transition to homothallism.</title>
        <authorList>
            <person name="Yamamoto K."/>
            <person name="Hamaji T."/>
            <person name="Kawai-Toyooka H."/>
            <person name="Matsuzaki R."/>
            <person name="Takahashi F."/>
            <person name="Nishimura Y."/>
            <person name="Kawachi M."/>
            <person name="Noguchi H."/>
            <person name="Minakuchi Y."/>
            <person name="Umen J.G."/>
            <person name="Toyoda A."/>
            <person name="Nozaki H."/>
        </authorList>
    </citation>
    <scope>NUCLEOTIDE SEQUENCE</scope>
    <source>
        <strain evidence="11">NIES-3780</strain>
    </source>
</reference>
<keyword evidence="6" id="KW-0560">Oxidoreductase</keyword>
<proteinExistence type="inferred from homology"/>
<dbReference type="Proteomes" id="UP000747399">
    <property type="component" value="Unassembled WGS sequence"/>
</dbReference>
<feature type="compositionally biased region" description="Basic and acidic residues" evidence="9">
    <location>
        <begin position="267"/>
        <end position="276"/>
    </location>
</feature>
<keyword evidence="8" id="KW-0539">Nucleus</keyword>
<evidence type="ECO:0000256" key="6">
    <source>
        <dbReference type="ARBA" id="ARBA00023002"/>
    </source>
</evidence>
<dbReference type="EMBL" id="BNCO01000005">
    <property type="protein sequence ID" value="GIL48568.1"/>
    <property type="molecule type" value="Genomic_DNA"/>
</dbReference>
<dbReference type="GO" id="GO:0046872">
    <property type="term" value="F:metal ion binding"/>
    <property type="evidence" value="ECO:0007669"/>
    <property type="project" value="UniProtKB-KW"/>
</dbReference>
<keyword evidence="12" id="KW-1185">Reference proteome</keyword>
<dbReference type="SUPFAM" id="SSF51197">
    <property type="entry name" value="Clavaminate synthase-like"/>
    <property type="match status" value="1"/>
</dbReference>
<evidence type="ECO:0000259" key="10">
    <source>
        <dbReference type="PROSITE" id="PS51184"/>
    </source>
</evidence>
<feature type="compositionally biased region" description="Gly residues" evidence="9">
    <location>
        <begin position="399"/>
        <end position="413"/>
    </location>
</feature>
<evidence type="ECO:0000313" key="12">
    <source>
        <dbReference type="Proteomes" id="UP000747399"/>
    </source>
</evidence>
<dbReference type="PROSITE" id="PS51184">
    <property type="entry name" value="JMJC"/>
    <property type="match status" value="1"/>
</dbReference>
<feature type="compositionally biased region" description="Low complexity" evidence="9">
    <location>
        <begin position="277"/>
        <end position="292"/>
    </location>
</feature>
<dbReference type="PANTHER" id="PTHR12461:SF105">
    <property type="entry name" value="HYPOXIA-INDUCIBLE FACTOR 1-ALPHA INHIBITOR"/>
    <property type="match status" value="1"/>
</dbReference>
<evidence type="ECO:0000256" key="3">
    <source>
        <dbReference type="ARBA" id="ARBA00006801"/>
    </source>
</evidence>
<feature type="region of interest" description="Disordered" evidence="9">
    <location>
        <begin position="253"/>
        <end position="315"/>
    </location>
</feature>
<feature type="domain" description="JmjC" evidence="10">
    <location>
        <begin position="613"/>
        <end position="800"/>
    </location>
</feature>
<keyword evidence="7" id="KW-0408">Iron</keyword>
<dbReference type="AlphaFoldDB" id="A0A8J4AV78"/>
<comment type="similarity">
    <text evidence="3">Belongs to the JARID1 histone demethylase family.</text>
</comment>
<dbReference type="GO" id="GO:0051213">
    <property type="term" value="F:dioxygenase activity"/>
    <property type="evidence" value="ECO:0007669"/>
    <property type="project" value="UniProtKB-KW"/>
</dbReference>
<comment type="caution">
    <text evidence="11">The sequence shown here is derived from an EMBL/GenBank/DDBJ whole genome shotgun (WGS) entry which is preliminary data.</text>
</comment>
<comment type="cofactor">
    <cofactor evidence="1">
        <name>Fe(2+)</name>
        <dbReference type="ChEBI" id="CHEBI:29033"/>
    </cofactor>
</comment>
<evidence type="ECO:0000256" key="7">
    <source>
        <dbReference type="ARBA" id="ARBA00023004"/>
    </source>
</evidence>
<feature type="region of interest" description="Disordered" evidence="9">
    <location>
        <begin position="493"/>
        <end position="522"/>
    </location>
</feature>
<dbReference type="Pfam" id="PF24472">
    <property type="entry name" value="ARM_KDM8_N"/>
    <property type="match status" value="1"/>
</dbReference>
<evidence type="ECO:0000256" key="1">
    <source>
        <dbReference type="ARBA" id="ARBA00001954"/>
    </source>
</evidence>
<evidence type="ECO:0000256" key="5">
    <source>
        <dbReference type="ARBA" id="ARBA00022964"/>
    </source>
</evidence>
<organism evidence="11 12">
    <name type="scientific">Volvox africanus</name>
    <dbReference type="NCBI Taxonomy" id="51714"/>
    <lineage>
        <taxon>Eukaryota</taxon>
        <taxon>Viridiplantae</taxon>
        <taxon>Chlorophyta</taxon>
        <taxon>core chlorophytes</taxon>
        <taxon>Chlorophyceae</taxon>
        <taxon>CS clade</taxon>
        <taxon>Chlamydomonadales</taxon>
        <taxon>Volvocaceae</taxon>
        <taxon>Volvox</taxon>
    </lineage>
</organism>
<dbReference type="InterPro" id="IPR041667">
    <property type="entry name" value="Cupin_8"/>
</dbReference>